<feature type="DNA-binding region" description="OmpR/PhoB-type" evidence="5">
    <location>
        <begin position="124"/>
        <end position="224"/>
    </location>
</feature>
<dbReference type="Proteomes" id="UP000186341">
    <property type="component" value="Unassembled WGS sequence"/>
</dbReference>
<feature type="domain" description="OmpR/PhoB-type" evidence="7">
    <location>
        <begin position="124"/>
        <end position="224"/>
    </location>
</feature>
<name>A0A1U7NCK7_9FIRM</name>
<dbReference type="Gene3D" id="6.10.250.690">
    <property type="match status" value="1"/>
</dbReference>
<dbReference type="SMART" id="SM00862">
    <property type="entry name" value="Trans_reg_C"/>
    <property type="match status" value="1"/>
</dbReference>
<evidence type="ECO:0000313" key="9">
    <source>
        <dbReference type="Proteomes" id="UP000186341"/>
    </source>
</evidence>
<evidence type="ECO:0000259" key="7">
    <source>
        <dbReference type="PROSITE" id="PS51755"/>
    </source>
</evidence>
<dbReference type="InterPro" id="IPR036388">
    <property type="entry name" value="WH-like_DNA-bd_sf"/>
</dbReference>
<evidence type="ECO:0000256" key="2">
    <source>
        <dbReference type="ARBA" id="ARBA00023125"/>
    </source>
</evidence>
<dbReference type="Gene3D" id="3.40.50.2300">
    <property type="match status" value="1"/>
</dbReference>
<evidence type="ECO:0000256" key="3">
    <source>
        <dbReference type="ARBA" id="ARBA00023163"/>
    </source>
</evidence>
<dbReference type="InterPro" id="IPR016032">
    <property type="entry name" value="Sig_transdc_resp-reg_C-effctor"/>
</dbReference>
<feature type="domain" description="Response regulatory" evidence="6">
    <location>
        <begin position="2"/>
        <end position="116"/>
    </location>
</feature>
<evidence type="ECO:0000256" key="5">
    <source>
        <dbReference type="PROSITE-ProRule" id="PRU01091"/>
    </source>
</evidence>
<dbReference type="Pfam" id="PF00072">
    <property type="entry name" value="Response_reg"/>
    <property type="match status" value="1"/>
</dbReference>
<dbReference type="Pfam" id="PF00486">
    <property type="entry name" value="Trans_reg_C"/>
    <property type="match status" value="1"/>
</dbReference>
<dbReference type="GO" id="GO:0005829">
    <property type="term" value="C:cytosol"/>
    <property type="evidence" value="ECO:0007669"/>
    <property type="project" value="TreeGrafter"/>
</dbReference>
<dbReference type="InterPro" id="IPR001867">
    <property type="entry name" value="OmpR/PhoB-type_DNA-bd"/>
</dbReference>
<dbReference type="GeneID" id="82203981"/>
<dbReference type="SUPFAM" id="SSF46894">
    <property type="entry name" value="C-terminal effector domain of the bipartite response regulators"/>
    <property type="match status" value="1"/>
</dbReference>
<accession>A0A1U7NCK7</accession>
<dbReference type="GO" id="GO:0032993">
    <property type="term" value="C:protein-DNA complex"/>
    <property type="evidence" value="ECO:0007669"/>
    <property type="project" value="TreeGrafter"/>
</dbReference>
<evidence type="ECO:0000259" key="6">
    <source>
        <dbReference type="PROSITE" id="PS50110"/>
    </source>
</evidence>
<dbReference type="PROSITE" id="PS50110">
    <property type="entry name" value="RESPONSE_REGULATORY"/>
    <property type="match status" value="1"/>
</dbReference>
<organism evidence="8 9">
    <name type="scientific">Ileibacterium valens</name>
    <dbReference type="NCBI Taxonomy" id="1862668"/>
    <lineage>
        <taxon>Bacteria</taxon>
        <taxon>Bacillati</taxon>
        <taxon>Bacillota</taxon>
        <taxon>Erysipelotrichia</taxon>
        <taxon>Erysipelotrichales</taxon>
        <taxon>Erysipelotrichaceae</taxon>
        <taxon>Ileibacterium</taxon>
    </lineage>
</organism>
<gene>
    <name evidence="8" type="ORF">BO222_12725</name>
</gene>
<dbReference type="GO" id="GO:0000976">
    <property type="term" value="F:transcription cis-regulatory region binding"/>
    <property type="evidence" value="ECO:0007669"/>
    <property type="project" value="TreeGrafter"/>
</dbReference>
<dbReference type="OrthoDB" id="9790442at2"/>
<keyword evidence="3" id="KW-0804">Transcription</keyword>
<evidence type="ECO:0000313" key="8">
    <source>
        <dbReference type="EMBL" id="OLU36270.1"/>
    </source>
</evidence>
<keyword evidence="9" id="KW-1185">Reference proteome</keyword>
<evidence type="ECO:0000256" key="4">
    <source>
        <dbReference type="PROSITE-ProRule" id="PRU00169"/>
    </source>
</evidence>
<proteinExistence type="predicted"/>
<dbReference type="Gene3D" id="1.10.10.10">
    <property type="entry name" value="Winged helix-like DNA-binding domain superfamily/Winged helix DNA-binding domain"/>
    <property type="match status" value="1"/>
</dbReference>
<dbReference type="AlphaFoldDB" id="A0A1U7NCK7"/>
<evidence type="ECO:0000256" key="1">
    <source>
        <dbReference type="ARBA" id="ARBA00023015"/>
    </source>
</evidence>
<dbReference type="PROSITE" id="PS51755">
    <property type="entry name" value="OMPR_PHOB"/>
    <property type="match status" value="1"/>
</dbReference>
<dbReference type="PANTHER" id="PTHR48111:SF38">
    <property type="entry name" value="TWO-COMPONENT RESPONSE REGULATOR"/>
    <property type="match status" value="1"/>
</dbReference>
<keyword evidence="1" id="KW-0805">Transcription regulation</keyword>
<dbReference type="CDD" id="cd00383">
    <property type="entry name" value="trans_reg_C"/>
    <property type="match status" value="1"/>
</dbReference>
<comment type="caution">
    <text evidence="8">The sequence shown here is derived from an EMBL/GenBank/DDBJ whole genome shotgun (WGS) entry which is preliminary data.</text>
</comment>
<dbReference type="InterPro" id="IPR011006">
    <property type="entry name" value="CheY-like_superfamily"/>
</dbReference>
<dbReference type="RefSeq" id="WP_075821119.1">
    <property type="nucleotide sequence ID" value="NZ_CAPNHH010000153.1"/>
</dbReference>
<dbReference type="SUPFAM" id="SSF52172">
    <property type="entry name" value="CheY-like"/>
    <property type="match status" value="1"/>
</dbReference>
<reference evidence="8 9" key="1">
    <citation type="submission" date="2016-11" db="EMBL/GenBank/DDBJ databases">
        <title>Description of two novel members of the family Erysipelotrichaceae: Ileibacterium lipovorans gen. nov., sp. nov. and Dubosiella newyorkensis, gen. nov., sp. nov.</title>
        <authorList>
            <person name="Cox L.M."/>
            <person name="Sohn J."/>
            <person name="Tyrrell K.L."/>
            <person name="Citron D.M."/>
            <person name="Lawson P.A."/>
            <person name="Patel N.B."/>
            <person name="Iizumi T."/>
            <person name="Perez-Perez G.I."/>
            <person name="Goldstein E.J."/>
            <person name="Blaser M.J."/>
        </authorList>
    </citation>
    <scope>NUCLEOTIDE SEQUENCE [LARGE SCALE GENOMIC DNA]</scope>
    <source>
        <strain evidence="8 9">NYU-BL-A3</strain>
    </source>
</reference>
<keyword evidence="2 5" id="KW-0238">DNA-binding</keyword>
<dbReference type="SMART" id="SM00448">
    <property type="entry name" value="REC"/>
    <property type="match status" value="1"/>
</dbReference>
<feature type="modified residue" description="4-aspartylphosphate" evidence="4">
    <location>
        <position position="51"/>
    </location>
</feature>
<dbReference type="GO" id="GO:0000156">
    <property type="term" value="F:phosphorelay response regulator activity"/>
    <property type="evidence" value="ECO:0007669"/>
    <property type="project" value="TreeGrafter"/>
</dbReference>
<dbReference type="InterPro" id="IPR001789">
    <property type="entry name" value="Sig_transdc_resp-reg_receiver"/>
</dbReference>
<dbReference type="GO" id="GO:0006355">
    <property type="term" value="P:regulation of DNA-templated transcription"/>
    <property type="evidence" value="ECO:0007669"/>
    <property type="project" value="InterPro"/>
</dbReference>
<keyword evidence="4" id="KW-0597">Phosphoprotein</keyword>
<protein>
    <recommendedName>
        <fullName evidence="10">DNA-binding response regulator</fullName>
    </recommendedName>
</protein>
<evidence type="ECO:0008006" key="10">
    <source>
        <dbReference type="Google" id="ProtNLM"/>
    </source>
</evidence>
<sequence>MKILIAEDETRLADAIADALKGANYDVDCAFDGIEGAQKATSGQYDLVVLDIMLPGKDGFSILEEIRRMQPETRVIILSAKGELDDKLKGLEHGADDYMTKPFHFEELIARVNLQLRKKNEESGKILSLGNLQLDRKKGLLYNESNGQTLPISGKEYALTEYFLEHPSQILSREQLYNKVWGWDNNIESNNLEAYLSFIRKKLRLLGVDVSIKAIRGMGYRIETSEK</sequence>
<dbReference type="PANTHER" id="PTHR48111">
    <property type="entry name" value="REGULATOR OF RPOS"/>
    <property type="match status" value="1"/>
</dbReference>
<dbReference type="EMBL" id="MPJW01000284">
    <property type="protein sequence ID" value="OLU36270.1"/>
    <property type="molecule type" value="Genomic_DNA"/>
</dbReference>
<dbReference type="InterPro" id="IPR039420">
    <property type="entry name" value="WalR-like"/>
</dbReference>